<proteinExistence type="predicted"/>
<evidence type="ECO:0000313" key="1">
    <source>
        <dbReference type="EMBL" id="OGH83066.1"/>
    </source>
</evidence>
<organism evidence="1 2">
    <name type="scientific">Candidatus Magasanikbacteria bacterium RIFOXYB1_FULL_40_15</name>
    <dbReference type="NCBI Taxonomy" id="1798697"/>
    <lineage>
        <taxon>Bacteria</taxon>
        <taxon>Candidatus Magasanikiibacteriota</taxon>
    </lineage>
</organism>
<sequence>MDKKRGEKTRAPVSFPPAVAPFFPDLVFAFEQIFIHSQKTGTQRSCGWNVFGSSLGHGLLPGNTKGRLICLPPVQVDSGVPLLLAAIGSLL</sequence>
<protein>
    <submittedName>
        <fullName evidence="1">Uncharacterized protein</fullName>
    </submittedName>
</protein>
<dbReference type="Proteomes" id="UP000176300">
    <property type="component" value="Unassembled WGS sequence"/>
</dbReference>
<comment type="caution">
    <text evidence="1">The sequence shown here is derived from an EMBL/GenBank/DDBJ whole genome shotgun (WGS) entry which is preliminary data.</text>
</comment>
<dbReference type="EMBL" id="MFQS01000022">
    <property type="protein sequence ID" value="OGH83066.1"/>
    <property type="molecule type" value="Genomic_DNA"/>
</dbReference>
<reference evidence="1 2" key="1">
    <citation type="journal article" date="2016" name="Nat. Commun.">
        <title>Thousands of microbial genomes shed light on interconnected biogeochemical processes in an aquifer system.</title>
        <authorList>
            <person name="Anantharaman K."/>
            <person name="Brown C.T."/>
            <person name="Hug L.A."/>
            <person name="Sharon I."/>
            <person name="Castelle C.J."/>
            <person name="Probst A.J."/>
            <person name="Thomas B.C."/>
            <person name="Singh A."/>
            <person name="Wilkins M.J."/>
            <person name="Karaoz U."/>
            <person name="Brodie E.L."/>
            <person name="Williams K.H."/>
            <person name="Hubbard S.S."/>
            <person name="Banfield J.F."/>
        </authorList>
    </citation>
    <scope>NUCLEOTIDE SEQUENCE [LARGE SCALE GENOMIC DNA]</scope>
</reference>
<gene>
    <name evidence="1" type="ORF">A2373_00770</name>
</gene>
<accession>A0A1F6NGC7</accession>
<dbReference type="AlphaFoldDB" id="A0A1F6NGC7"/>
<evidence type="ECO:0000313" key="2">
    <source>
        <dbReference type="Proteomes" id="UP000176300"/>
    </source>
</evidence>
<name>A0A1F6NGC7_9BACT</name>